<dbReference type="GeneID" id="101342434"/>
<feature type="transmembrane region" description="Helical" evidence="8">
    <location>
        <begin position="503"/>
        <end position="523"/>
    </location>
</feature>
<keyword evidence="6 8" id="KW-0472">Membrane</keyword>
<feature type="transmembrane region" description="Helical" evidence="8">
    <location>
        <begin position="612"/>
        <end position="633"/>
    </location>
</feature>
<dbReference type="PANTHER" id="PTHR10332:SF17">
    <property type="entry name" value="EQUILIBRATIVE NUCLEOSIDE TRANSPORTER 3"/>
    <property type="match status" value="1"/>
</dbReference>
<feature type="transmembrane region" description="Helical" evidence="8">
    <location>
        <begin position="330"/>
        <end position="349"/>
    </location>
</feature>
<dbReference type="PANTHER" id="PTHR10332">
    <property type="entry name" value="EQUILIBRATIVE NUCLEOSIDE TRANSPORTER"/>
    <property type="match status" value="1"/>
</dbReference>
<evidence type="ECO:0000313" key="9">
    <source>
        <dbReference type="Proteomes" id="UP000248480"/>
    </source>
</evidence>
<keyword evidence="3" id="KW-0813">Transport</keyword>
<dbReference type="STRING" id="127582.A0A2Y9DXP1"/>
<name>A0A2Y9DXP1_TRIMA</name>
<feature type="region of interest" description="Disordered" evidence="7">
    <location>
        <begin position="52"/>
        <end position="76"/>
    </location>
</feature>
<dbReference type="RefSeq" id="XP_004383329.1">
    <property type="nucleotide sequence ID" value="XM_004383272.2"/>
</dbReference>
<evidence type="ECO:0000256" key="7">
    <source>
        <dbReference type="SAM" id="MobiDB-lite"/>
    </source>
</evidence>
<protein>
    <submittedName>
        <fullName evidence="10">Equilibrative nucleoside transporter 3</fullName>
    </submittedName>
</protein>
<dbReference type="KEGG" id="tmu:101342434"/>
<proteinExistence type="inferred from homology"/>
<organism evidence="9 10">
    <name type="scientific">Trichechus manatus latirostris</name>
    <name type="common">Florida manatee</name>
    <dbReference type="NCBI Taxonomy" id="127582"/>
    <lineage>
        <taxon>Eukaryota</taxon>
        <taxon>Metazoa</taxon>
        <taxon>Chordata</taxon>
        <taxon>Craniata</taxon>
        <taxon>Vertebrata</taxon>
        <taxon>Euteleostomi</taxon>
        <taxon>Mammalia</taxon>
        <taxon>Eutheria</taxon>
        <taxon>Afrotheria</taxon>
        <taxon>Sirenia</taxon>
        <taxon>Trichechidae</taxon>
        <taxon>Trichechus</taxon>
    </lineage>
</organism>
<dbReference type="FunCoup" id="A0A2Y9DXP1">
    <property type="interactions" value="425"/>
</dbReference>
<dbReference type="InParanoid" id="A0A2Y9DXP1"/>
<feature type="region of interest" description="Disordered" evidence="7">
    <location>
        <begin position="467"/>
        <end position="488"/>
    </location>
</feature>
<dbReference type="CTD" id="55315"/>
<feature type="transmembrane region" description="Helical" evidence="8">
    <location>
        <begin position="427"/>
        <end position="448"/>
    </location>
</feature>
<evidence type="ECO:0000256" key="1">
    <source>
        <dbReference type="ARBA" id="ARBA00004424"/>
    </source>
</evidence>
<evidence type="ECO:0000313" key="10">
    <source>
        <dbReference type="RefSeq" id="XP_004383329.1"/>
    </source>
</evidence>
<feature type="transmembrane region" description="Helical" evidence="8">
    <location>
        <begin position="251"/>
        <end position="269"/>
    </location>
</feature>
<dbReference type="Pfam" id="PF01733">
    <property type="entry name" value="Nucleoside_tran"/>
    <property type="match status" value="1"/>
</dbReference>
<evidence type="ECO:0000256" key="4">
    <source>
        <dbReference type="ARBA" id="ARBA00022692"/>
    </source>
</evidence>
<comment type="similarity">
    <text evidence="2">Belongs to the SLC29A/ENT transporter (TC 2.A.57) family.</text>
</comment>
<evidence type="ECO:0000256" key="8">
    <source>
        <dbReference type="SAM" id="Phobius"/>
    </source>
</evidence>
<feature type="compositionally biased region" description="Polar residues" evidence="7">
    <location>
        <begin position="475"/>
        <end position="488"/>
    </location>
</feature>
<keyword evidence="9" id="KW-1185">Reference proteome</keyword>
<dbReference type="InterPro" id="IPR002259">
    <property type="entry name" value="Eqnu_transpt"/>
</dbReference>
<reference evidence="10" key="1">
    <citation type="submission" date="2025-08" db="UniProtKB">
        <authorList>
            <consortium name="RefSeq"/>
        </authorList>
    </citation>
    <scope>IDENTIFICATION</scope>
</reference>
<feature type="transmembrane region" description="Helical" evidence="8">
    <location>
        <begin position="645"/>
        <end position="669"/>
    </location>
</feature>
<comment type="subcellular location">
    <subcellularLocation>
        <location evidence="1">Apical cell membrane</location>
        <topology evidence="1">Multi-pass membrane protein</topology>
    </subcellularLocation>
</comment>
<feature type="region of interest" description="Disordered" evidence="7">
    <location>
        <begin position="91"/>
        <end position="148"/>
    </location>
</feature>
<keyword evidence="4 8" id="KW-0812">Transmembrane</keyword>
<dbReference type="GO" id="GO:0016324">
    <property type="term" value="C:apical plasma membrane"/>
    <property type="evidence" value="ECO:0007669"/>
    <property type="project" value="UniProtKB-SubCell"/>
</dbReference>
<dbReference type="GO" id="GO:0005337">
    <property type="term" value="F:nucleoside transmembrane transporter activity"/>
    <property type="evidence" value="ECO:0007669"/>
    <property type="project" value="InterPro"/>
</dbReference>
<dbReference type="SUPFAM" id="SSF103473">
    <property type="entry name" value="MFS general substrate transporter"/>
    <property type="match status" value="1"/>
</dbReference>
<feature type="transmembrane region" description="Helical" evidence="8">
    <location>
        <begin position="303"/>
        <end position="323"/>
    </location>
</feature>
<evidence type="ECO:0000256" key="2">
    <source>
        <dbReference type="ARBA" id="ARBA00007965"/>
    </source>
</evidence>
<accession>A0A2Y9DXP1</accession>
<dbReference type="OrthoDB" id="46396at2759"/>
<dbReference type="GO" id="GO:0005794">
    <property type="term" value="C:Golgi apparatus"/>
    <property type="evidence" value="ECO:0007669"/>
    <property type="project" value="TreeGrafter"/>
</dbReference>
<feature type="transmembrane region" description="Helical" evidence="8">
    <location>
        <begin position="397"/>
        <end position="415"/>
    </location>
</feature>
<sequence length="672" mass="71969">MQNKGNNSAHFTGVCSGFNEQSLEKAEPEQQLSVTFFDSKHYCLLGSYAEPHRRLTQPRPQRGSKPLEGSDKKALTWRTDAGLSLAALEREHREETKQGLQTGSAGEAARGGAGSQGGPGGGAGPAGSREPRLAVAAGPGGGGGGAATVSAGCGRAASSGAEAPGLAPPTPLPAPCRAPWARARYGRLPRHFWALLQVAIVSEDSFHRSANSTYRTRSSSLLADEDELLEKLLDSPSSGLQRPEDRYNGTYIIFFSLGIGTLLPWNFFVTAKEYWVFKLGNSSSPATQEGAVGSDILNYFESYFAVASTVPSVLCLVVNFMLVNRVPVRVRVLASLAIMLTIFVMMTLLVKVDTSSWTCSFFAVTMTCMVILSGVSTIFSSSIYGMTGSFPMRNSQALISGGAMGGTISAVALLADLAASSDVTDSALAFFLTADVFLALCIVLYLLLPRLEYARYYMRPARPAHVFSGEEEQPQDSPDASSLAPGSSNHPLPALRSILKTTAGLGFCTVYIFFISGLVFPAISSNVESLNKGSGSLWTDKFFVPLTTFLLYNFADLCGRQITAWIQVPGPKSKLLLGLVLLRTGFIPLFVFCNYQPRVHLKMVVFMSDIYPVLFTSLLGLSNGYLSTLALIYGPKIVSRELAEATGVVMSFYLCLGLLLGSAFSALLVHLI</sequence>
<feature type="transmembrane region" description="Helical" evidence="8">
    <location>
        <begin position="361"/>
        <end position="385"/>
    </location>
</feature>
<dbReference type="InterPro" id="IPR036259">
    <property type="entry name" value="MFS_trans_sf"/>
</dbReference>
<keyword evidence="5 8" id="KW-1133">Transmembrane helix</keyword>
<feature type="compositionally biased region" description="Low complexity" evidence="7">
    <location>
        <begin position="155"/>
        <end position="165"/>
    </location>
</feature>
<evidence type="ECO:0000256" key="5">
    <source>
        <dbReference type="ARBA" id="ARBA00022989"/>
    </source>
</evidence>
<gene>
    <name evidence="10" type="primary">SLC29A3</name>
</gene>
<evidence type="ECO:0000256" key="6">
    <source>
        <dbReference type="ARBA" id="ARBA00023136"/>
    </source>
</evidence>
<evidence type="ECO:0000256" key="3">
    <source>
        <dbReference type="ARBA" id="ARBA00022448"/>
    </source>
</evidence>
<dbReference type="AlphaFoldDB" id="A0A2Y9DXP1"/>
<dbReference type="PRINTS" id="PR01130">
    <property type="entry name" value="DERENTRNSPRT"/>
</dbReference>
<feature type="region of interest" description="Disordered" evidence="7">
    <location>
        <begin position="155"/>
        <end position="174"/>
    </location>
</feature>
<feature type="compositionally biased region" description="Gly residues" evidence="7">
    <location>
        <begin position="109"/>
        <end position="125"/>
    </location>
</feature>
<feature type="transmembrane region" description="Helical" evidence="8">
    <location>
        <begin position="575"/>
        <end position="592"/>
    </location>
</feature>
<dbReference type="Proteomes" id="UP000248480">
    <property type="component" value="Unplaced"/>
</dbReference>